<keyword evidence="1 3" id="KW-0963">Cytoplasm</keyword>
<dbReference type="OrthoDB" id="25129at2759"/>
<organism evidence="4 5">
    <name type="scientific">Aquilegia coerulea</name>
    <name type="common">Rocky mountain columbine</name>
    <dbReference type="NCBI Taxonomy" id="218851"/>
    <lineage>
        <taxon>Eukaryota</taxon>
        <taxon>Viridiplantae</taxon>
        <taxon>Streptophyta</taxon>
        <taxon>Embryophyta</taxon>
        <taxon>Tracheophyta</taxon>
        <taxon>Spermatophyta</taxon>
        <taxon>Magnoliopsida</taxon>
        <taxon>Ranunculales</taxon>
        <taxon>Ranunculaceae</taxon>
        <taxon>Thalictroideae</taxon>
        <taxon>Aquilegia</taxon>
    </lineage>
</organism>
<dbReference type="GO" id="GO:0005829">
    <property type="term" value="C:cytosol"/>
    <property type="evidence" value="ECO:0007669"/>
    <property type="project" value="TreeGrafter"/>
</dbReference>
<dbReference type="GO" id="GO:0032447">
    <property type="term" value="P:protein urmylation"/>
    <property type="evidence" value="ECO:0007669"/>
    <property type="project" value="UniProtKB-UniRule"/>
</dbReference>
<comment type="function">
    <text evidence="3">Plays a central role in 2-thiolation of mcm(5)S(2)U at tRNA wobble positions of tRNA(Lys), tRNA(Glu) and tRNA(Gln). May act by forming a heterodimer with NCS6/CTU1 that ligates sulfur from thiocarboxylated URM1 onto the uridine of tRNAs at wobble position.</text>
</comment>
<accession>A0A2G5E6L5</accession>
<dbReference type="FunCoup" id="A0A2G5E6L5">
    <property type="interactions" value="3589"/>
</dbReference>
<dbReference type="InterPro" id="IPR014729">
    <property type="entry name" value="Rossmann-like_a/b/a_fold"/>
</dbReference>
<name>A0A2G5E6L5_AQUCA</name>
<dbReference type="InParanoid" id="A0A2G5E6L5"/>
<dbReference type="AlphaFoldDB" id="A0A2G5E6L5"/>
<keyword evidence="5" id="KW-1185">Reference proteome</keyword>
<dbReference type="PANTHER" id="PTHR20882:SF14">
    <property type="entry name" value="CYTOPLASMIC TRNA 2-THIOLATION PROTEIN 2"/>
    <property type="match status" value="1"/>
</dbReference>
<evidence type="ECO:0000256" key="1">
    <source>
        <dbReference type="ARBA" id="ARBA00022490"/>
    </source>
</evidence>
<dbReference type="GO" id="GO:0000049">
    <property type="term" value="F:tRNA binding"/>
    <property type="evidence" value="ECO:0007669"/>
    <property type="project" value="InterPro"/>
</dbReference>
<evidence type="ECO:0000256" key="2">
    <source>
        <dbReference type="ARBA" id="ARBA00022694"/>
    </source>
</evidence>
<dbReference type="GO" id="GO:0002143">
    <property type="term" value="P:tRNA wobble position uridine thiolation"/>
    <property type="evidence" value="ECO:0007669"/>
    <property type="project" value="TreeGrafter"/>
</dbReference>
<comment type="similarity">
    <text evidence="3">Belongs to the CTU2/NCS2 family.</text>
</comment>
<proteinExistence type="inferred from homology"/>
<dbReference type="UniPathway" id="UPA00988"/>
<dbReference type="InterPro" id="IPR019407">
    <property type="entry name" value="CTU2"/>
</dbReference>
<evidence type="ECO:0000256" key="3">
    <source>
        <dbReference type="HAMAP-Rule" id="MF_03054"/>
    </source>
</evidence>
<dbReference type="HAMAP" id="MF_03054">
    <property type="entry name" value="CTU2"/>
    <property type="match status" value="1"/>
</dbReference>
<dbReference type="SUPFAM" id="SSF52402">
    <property type="entry name" value="Adenine nucleotide alpha hydrolases-like"/>
    <property type="match status" value="1"/>
</dbReference>
<dbReference type="STRING" id="218851.A0A2G5E6L5"/>
<dbReference type="Gene3D" id="3.40.50.620">
    <property type="entry name" value="HUPs"/>
    <property type="match status" value="1"/>
</dbReference>
<evidence type="ECO:0000313" key="5">
    <source>
        <dbReference type="Proteomes" id="UP000230069"/>
    </source>
</evidence>
<evidence type="ECO:0000313" key="4">
    <source>
        <dbReference type="EMBL" id="PIA51400.1"/>
    </source>
</evidence>
<sequence length="464" mass="51477">MACGLTGTGTGTGTCGSSCYKDNNDGIEDSTNTFSPPSSTTLLPHMKLCYKCKEEEVINSTGGLCGICFRNSLFAKFKQSITTHDLISSTDNILIAFSGGPSSRVVLEFVHEIQQKAQKNSDASRDKLYPVFGVGVAFIDESAVTSIASDDLDNAMQDLRLIVSSLALPTKELHIVPIQSIFSTDLKDGRNKLNELLDTVNDVTGKEDLLCHLRMLCLQKIAFENKYNKLVLGSCTSRIACHVLSAAVKGQGYSLPADIQYIDARWKTPVVLPLRDCLAQELNLLCRLNSLKTLDVLDAPRSGINDLVSKFLTTLQEENPARERTIVRTAEKLIPFHFNRLKETKDTDETLPRRRRRKVNLQPYESVPSEFLCSICCSPINKLDMECLNSKLEGCETNFTIFGASCCPSCQFQILPKDSSSREQFYSLLPRQMTTRASDFIGGDQTWLREQIKDCLLSDSEDGT</sequence>
<protein>
    <recommendedName>
        <fullName evidence="3">Cytoplasmic tRNA 2-thiolation protein 2</fullName>
    </recommendedName>
</protein>
<keyword evidence="2 3" id="KW-0819">tRNA processing</keyword>
<dbReference type="GO" id="GO:0016783">
    <property type="term" value="F:sulfurtransferase activity"/>
    <property type="evidence" value="ECO:0007669"/>
    <property type="project" value="TreeGrafter"/>
</dbReference>
<comment type="subcellular location">
    <subcellularLocation>
        <location evidence="3">Cytoplasm</location>
    </subcellularLocation>
</comment>
<comment type="pathway">
    <text evidence="3">tRNA modification; 5-methoxycarbonylmethyl-2-thiouridine-tRNA biosynthesis.</text>
</comment>
<dbReference type="PANTHER" id="PTHR20882">
    <property type="entry name" value="CYTOPLASMIC TRNA 2-THIOLATION PROTEIN 2"/>
    <property type="match status" value="1"/>
</dbReference>
<dbReference type="EMBL" id="KZ305028">
    <property type="protein sequence ID" value="PIA51400.1"/>
    <property type="molecule type" value="Genomic_DNA"/>
</dbReference>
<dbReference type="GO" id="GO:0016779">
    <property type="term" value="F:nucleotidyltransferase activity"/>
    <property type="evidence" value="ECO:0007669"/>
    <property type="project" value="UniProtKB-UniRule"/>
</dbReference>
<reference evidence="4 5" key="1">
    <citation type="submission" date="2017-09" db="EMBL/GenBank/DDBJ databases">
        <title>WGS assembly of Aquilegia coerulea Goldsmith.</title>
        <authorList>
            <person name="Hodges S."/>
            <person name="Kramer E."/>
            <person name="Nordborg M."/>
            <person name="Tomkins J."/>
            <person name="Borevitz J."/>
            <person name="Derieg N."/>
            <person name="Yan J."/>
            <person name="Mihaltcheva S."/>
            <person name="Hayes R.D."/>
            <person name="Rokhsar D."/>
        </authorList>
    </citation>
    <scope>NUCLEOTIDE SEQUENCE [LARGE SCALE GENOMIC DNA]</scope>
    <source>
        <strain evidence="5">cv. Goldsmith</strain>
    </source>
</reference>
<gene>
    <name evidence="4" type="ORF">AQUCO_01100315v1</name>
</gene>
<dbReference type="Proteomes" id="UP000230069">
    <property type="component" value="Unassembled WGS sequence"/>
</dbReference>